<accession>A0A4Z0M525</accession>
<organism evidence="2 3">
    <name type="scientific">Mangrovimicrobium sediminis</name>
    <dbReference type="NCBI Taxonomy" id="2562682"/>
    <lineage>
        <taxon>Bacteria</taxon>
        <taxon>Pseudomonadati</taxon>
        <taxon>Pseudomonadota</taxon>
        <taxon>Gammaproteobacteria</taxon>
        <taxon>Cellvibrionales</taxon>
        <taxon>Halieaceae</taxon>
        <taxon>Mangrovimicrobium</taxon>
    </lineage>
</organism>
<feature type="chain" id="PRO_5021489749" description="Tetratricopeptide repeat protein" evidence="1">
    <location>
        <begin position="35"/>
        <end position="579"/>
    </location>
</feature>
<name>A0A4Z0M525_9GAMM</name>
<sequence length="579" mass="64153">MTSQPAGGNCARTTLAALLCCLPMALLLPAAARAQAPAAAAEAAWDSERVDSEMKRAAQLYSARDFAGASQIYWEVSQNAPADQAAWALELYAVCQEKQGQREQAVATYDLWLQRYAGSEGEVRVQQRRTALVTATAAPRASGRRAENRDERQLYGSASLMYRGLRREIEDGESDTPMSSLSGDADVYLRASTGGFLWRGRASGGYLADGADDGDSQGRVRNLYVGVQHADSGAELVLGRQRTSDNGIYGYLDGVEISYPVLDNLTLRLLGGGLVGSSQDAPSSDHKVYSLAAEYELVDPRIKFTVYGMEQTFEGVTERRALGGEFSWFNERSYYLLIADYDIEFQEANNLMFNGNWTFGTATNVALSLGYQRSPFLSASNALIGQYELDLDQVLERLGPNQDIYDAALERTALSRYASLVINQPLGEGLRMIGEIFHYELSELPQYDPAFEAPDSDANTTYGLQFINEKTLFDNDVLSIGARYTVGDFADSSVLYLDEKLRFGNGVDLTLRLTAAQRSPEGGDRDSFNIRPGLRLDWYLSRDLLLDFEAGYEYMQQDFEVMDFKVHQGYVLMGVHQRF</sequence>
<dbReference type="Proteomes" id="UP000298050">
    <property type="component" value="Unassembled WGS sequence"/>
</dbReference>
<dbReference type="OrthoDB" id="8558195at2"/>
<feature type="signal peptide" evidence="1">
    <location>
        <begin position="1"/>
        <end position="34"/>
    </location>
</feature>
<dbReference type="SUPFAM" id="SSF56935">
    <property type="entry name" value="Porins"/>
    <property type="match status" value="1"/>
</dbReference>
<evidence type="ECO:0008006" key="4">
    <source>
        <dbReference type="Google" id="ProtNLM"/>
    </source>
</evidence>
<keyword evidence="1" id="KW-0732">Signal</keyword>
<evidence type="ECO:0000313" key="2">
    <source>
        <dbReference type="EMBL" id="TGD74752.1"/>
    </source>
</evidence>
<dbReference type="AlphaFoldDB" id="A0A4Z0M525"/>
<evidence type="ECO:0000256" key="1">
    <source>
        <dbReference type="SAM" id="SignalP"/>
    </source>
</evidence>
<proteinExistence type="predicted"/>
<protein>
    <recommendedName>
        <fullName evidence="4">Tetratricopeptide repeat protein</fullName>
    </recommendedName>
</protein>
<gene>
    <name evidence="2" type="ORF">E4634_06010</name>
</gene>
<dbReference type="RefSeq" id="WP_135441816.1">
    <property type="nucleotide sequence ID" value="NZ_SRLE01000005.1"/>
</dbReference>
<keyword evidence="3" id="KW-1185">Reference proteome</keyword>
<evidence type="ECO:0000313" key="3">
    <source>
        <dbReference type="Proteomes" id="UP000298050"/>
    </source>
</evidence>
<comment type="caution">
    <text evidence="2">The sequence shown here is derived from an EMBL/GenBank/DDBJ whole genome shotgun (WGS) entry which is preliminary data.</text>
</comment>
<reference evidence="2 3" key="1">
    <citation type="submission" date="2019-04" db="EMBL/GenBank/DDBJ databases">
        <title>Taxonomy of novel Haliea sp. from mangrove soil of West Coast of India.</title>
        <authorList>
            <person name="Verma A."/>
            <person name="Kumar P."/>
            <person name="Krishnamurthi S."/>
        </authorList>
    </citation>
    <scope>NUCLEOTIDE SEQUENCE [LARGE SCALE GENOMIC DNA]</scope>
    <source>
        <strain evidence="2 3">SAOS-164</strain>
    </source>
</reference>
<dbReference type="EMBL" id="SRLE01000005">
    <property type="protein sequence ID" value="TGD74752.1"/>
    <property type="molecule type" value="Genomic_DNA"/>
</dbReference>